<comment type="caution">
    <text evidence="14">The sequence shown here is derived from an EMBL/GenBank/DDBJ whole genome shotgun (WGS) entry which is preliminary data.</text>
</comment>
<dbReference type="SUPFAM" id="SSF56784">
    <property type="entry name" value="HAD-like"/>
    <property type="match status" value="1"/>
</dbReference>
<dbReference type="InterPro" id="IPR023214">
    <property type="entry name" value="HAD_sf"/>
</dbReference>
<dbReference type="SFLD" id="SFLDG00002">
    <property type="entry name" value="C1.7:_P-type_atpase_like"/>
    <property type="match status" value="1"/>
</dbReference>
<keyword evidence="5" id="KW-0067">ATP-binding</keyword>
<proteinExistence type="predicted"/>
<dbReference type="PROSITE" id="PS00154">
    <property type="entry name" value="ATPASE_E1_E2"/>
    <property type="match status" value="1"/>
</dbReference>
<sequence length="1164" mass="125164">MEQDAVPSVRLFARRPAALRLDVLPFLLAYALLYAVYFTLPRLASPATYAAPAVLAVHLLTFLVTHWSLSARCLLQLRRVSSLDAATLAHASLASARPELCPLVRRARFGAAAGEAPEVRFEFRKRTYLLEGEAAVRELPMAHDLPLGAYTAARGLRGEALARAEYTYSRNVYEIPQRTFADLLREHALAPFFLFQGTLFRARTLHVLACRGVQVLCVALWSLDDYWYYSVFTLLMLVVFECTVVKSRLRNLEEMRSLATPASSVLVLRDGSWRSLSSEQLLPADLVALRRAPSSPYGEALESVCPADVVLLHGSVTVNESALTGESTPLLKESLASLGLPPSDTLCLRRHRAAVVLGGTKLLQHTTAAAATFPPPPGGGAVGFVLRTGFSSSQGALIRTILFSSERVSENSRETLVFILFLLAFALLAAAHVLAEGLADPSVDRFKLFLHTSMIITSVVPPELPMELSLAVNHSLLALHTLGIYCTEPFRIPLAGKLATCCFDKTGTLTSDELIVHGVAGLPSPRGCSEELAPAHALPAETCLVLAGCHQLLHLDGQLVGDPMEKAALHAVGWTYSADGVCRCHLAGRRSTLLIKRRFPFSSDLKRSSTIVELPERHADALPAGLRLLTKGAPETVRALLREVPAGYDAAYTRHTRRGARVIALAGKPLDAAAAAAVRSLPRDEAEAQLDFLGFLVLHNPLKPESAAVLAALRASSHQLMMITGDQMLTACHAARELRLLTRPARLLEVRGDGELRWAPLHADEGGEAVRAELSGGAARRLSAGFDLCVAGEALAAVGDSLAPVLPHVRVLARMAPEQKQQAIALLRGQGIVCLMCGDGTNDVGALRQSDVGVALVSTSLVVPPPSRLQETVLTDARGGGGGVRHRKPKGGQKAESSAERSQRRLEEMQQEMAQLPMVKLGDASIAAAFTARSASVAGCLDVISQGRCTLVTTVQMFKILALNCLVSAYSLSVLHLEGVRLGDTQATLTGLLNAALFLFVSFAKPLPRLAPHTPPSVLSPYVFCTITCQFAVHLYVLVQAIESSREGHAVSPLDRYTDFEPTVPNTVVWLVSVAMLITNFAVNYKGKPFMEALSANKGLMGTLVGSAVIAVALVGGALPDLYTYLELAPLPNEDLRSNLMGLMGLDFLLCLLIEKALSKLFHF</sequence>
<dbReference type="InterPro" id="IPR044492">
    <property type="entry name" value="P_typ_ATPase_HD_dom"/>
</dbReference>
<evidence type="ECO:0000313" key="14">
    <source>
        <dbReference type="EMBL" id="KAL1526413.1"/>
    </source>
</evidence>
<evidence type="ECO:0000256" key="7">
    <source>
        <dbReference type="ARBA" id="ARBA00022967"/>
    </source>
</evidence>
<dbReference type="Gene3D" id="3.40.1110.10">
    <property type="entry name" value="Calcium-transporting ATPase, cytoplasmic domain N"/>
    <property type="match status" value="1"/>
</dbReference>
<evidence type="ECO:0000259" key="12">
    <source>
        <dbReference type="Pfam" id="PF00122"/>
    </source>
</evidence>
<dbReference type="InterPro" id="IPR008250">
    <property type="entry name" value="ATPase_P-typ_transduc_dom_A_sf"/>
</dbReference>
<keyword evidence="7" id="KW-1278">Translocase</keyword>
<feature type="region of interest" description="Disordered" evidence="10">
    <location>
        <begin position="873"/>
        <end position="907"/>
    </location>
</feature>
<evidence type="ECO:0008006" key="16">
    <source>
        <dbReference type="Google" id="ProtNLM"/>
    </source>
</evidence>
<feature type="transmembrane region" description="Helical" evidence="11">
    <location>
        <begin position="21"/>
        <end position="40"/>
    </location>
</feature>
<feature type="transmembrane region" description="Helical" evidence="11">
    <location>
        <begin position="204"/>
        <end position="221"/>
    </location>
</feature>
<dbReference type="AlphaFoldDB" id="A0AB34JW51"/>
<evidence type="ECO:0000256" key="8">
    <source>
        <dbReference type="ARBA" id="ARBA00022989"/>
    </source>
</evidence>
<evidence type="ECO:0000256" key="1">
    <source>
        <dbReference type="ARBA" id="ARBA00004141"/>
    </source>
</evidence>
<dbReference type="GO" id="GO:0019829">
    <property type="term" value="F:ATPase-coupled monoatomic cation transmembrane transporter activity"/>
    <property type="evidence" value="ECO:0007669"/>
    <property type="project" value="TreeGrafter"/>
</dbReference>
<keyword evidence="4" id="KW-0547">Nucleotide-binding</keyword>
<dbReference type="GO" id="GO:0005524">
    <property type="term" value="F:ATP binding"/>
    <property type="evidence" value="ECO:0007669"/>
    <property type="project" value="UniProtKB-KW"/>
</dbReference>
<dbReference type="PANTHER" id="PTHR45630">
    <property type="entry name" value="CATION-TRANSPORTING ATPASE-RELATED"/>
    <property type="match status" value="1"/>
</dbReference>
<evidence type="ECO:0000256" key="2">
    <source>
        <dbReference type="ARBA" id="ARBA00022692"/>
    </source>
</evidence>
<dbReference type="InterPro" id="IPR036412">
    <property type="entry name" value="HAD-like_sf"/>
</dbReference>
<dbReference type="Gene3D" id="2.70.150.10">
    <property type="entry name" value="Calcium-transporting ATPase, cytoplasmic transduction domain A"/>
    <property type="match status" value="1"/>
</dbReference>
<evidence type="ECO:0000256" key="5">
    <source>
        <dbReference type="ARBA" id="ARBA00022840"/>
    </source>
</evidence>
<evidence type="ECO:0000313" key="15">
    <source>
        <dbReference type="Proteomes" id="UP001515480"/>
    </source>
</evidence>
<dbReference type="GO" id="GO:0006874">
    <property type="term" value="P:intracellular calcium ion homeostasis"/>
    <property type="evidence" value="ECO:0007669"/>
    <property type="project" value="TreeGrafter"/>
</dbReference>
<evidence type="ECO:0000256" key="10">
    <source>
        <dbReference type="SAM" id="MobiDB-lite"/>
    </source>
</evidence>
<keyword evidence="2 11" id="KW-0812">Transmembrane</keyword>
<dbReference type="InterPro" id="IPR057255">
    <property type="entry name" value="2TM_P5A-ATPase"/>
</dbReference>
<evidence type="ECO:0000259" key="13">
    <source>
        <dbReference type="Pfam" id="PF23143"/>
    </source>
</evidence>
<dbReference type="SUPFAM" id="SSF81660">
    <property type="entry name" value="Metal cation-transporting ATPase, ATP-binding domain N"/>
    <property type="match status" value="1"/>
</dbReference>
<feature type="transmembrane region" description="Helical" evidence="11">
    <location>
        <begin position="227"/>
        <end position="245"/>
    </location>
</feature>
<dbReference type="InterPro" id="IPR023299">
    <property type="entry name" value="ATPase_P-typ_cyto_dom_N"/>
</dbReference>
<feature type="compositionally biased region" description="Basic and acidic residues" evidence="10">
    <location>
        <begin position="897"/>
        <end position="907"/>
    </location>
</feature>
<dbReference type="SFLD" id="SFLDF00027">
    <property type="entry name" value="p-type_atpase"/>
    <property type="match status" value="1"/>
</dbReference>
<keyword evidence="15" id="KW-1185">Reference proteome</keyword>
<protein>
    <recommendedName>
        <fullName evidence="16">Cation-transporting ATPase</fullName>
    </recommendedName>
</protein>
<feature type="transmembrane region" description="Helical" evidence="11">
    <location>
        <begin position="1139"/>
        <end position="1158"/>
    </location>
</feature>
<evidence type="ECO:0000256" key="9">
    <source>
        <dbReference type="ARBA" id="ARBA00023136"/>
    </source>
</evidence>
<feature type="transmembrane region" description="Helical" evidence="11">
    <location>
        <begin position="46"/>
        <end position="69"/>
    </location>
</feature>
<dbReference type="GO" id="GO:0005789">
    <property type="term" value="C:endoplasmic reticulum membrane"/>
    <property type="evidence" value="ECO:0007669"/>
    <property type="project" value="TreeGrafter"/>
</dbReference>
<dbReference type="InterPro" id="IPR006544">
    <property type="entry name" value="P-type_TPase_V"/>
</dbReference>
<feature type="domain" description="P5A-ATPase transmembrane helical hairpin" evidence="13">
    <location>
        <begin position="15"/>
        <end position="80"/>
    </location>
</feature>
<dbReference type="GO" id="GO:0046872">
    <property type="term" value="F:metal ion binding"/>
    <property type="evidence" value="ECO:0007669"/>
    <property type="project" value="UniProtKB-KW"/>
</dbReference>
<name>A0AB34JW51_PRYPA</name>
<dbReference type="PANTHER" id="PTHR45630:SF7">
    <property type="entry name" value="ENDOPLASMIC RETICULUM TRANSMEMBRANE HELIX TRANSLOCASE"/>
    <property type="match status" value="1"/>
</dbReference>
<keyword evidence="3" id="KW-0479">Metal-binding</keyword>
<dbReference type="SUPFAM" id="SSF81665">
    <property type="entry name" value="Calcium ATPase, transmembrane domain M"/>
    <property type="match status" value="1"/>
</dbReference>
<keyword evidence="8 11" id="KW-1133">Transmembrane helix</keyword>
<dbReference type="InterPro" id="IPR023298">
    <property type="entry name" value="ATPase_P-typ_TM_dom_sf"/>
</dbReference>
<dbReference type="InterPro" id="IPR018303">
    <property type="entry name" value="ATPase_P-typ_P_site"/>
</dbReference>
<accession>A0AB34JW51</accession>
<keyword evidence="6" id="KW-0460">Magnesium</keyword>
<evidence type="ECO:0000256" key="3">
    <source>
        <dbReference type="ARBA" id="ARBA00022723"/>
    </source>
</evidence>
<evidence type="ECO:0000256" key="4">
    <source>
        <dbReference type="ARBA" id="ARBA00022741"/>
    </source>
</evidence>
<dbReference type="PRINTS" id="PR00119">
    <property type="entry name" value="CATATPASE"/>
</dbReference>
<dbReference type="SFLD" id="SFLDS00003">
    <property type="entry name" value="Haloacid_Dehalogenase"/>
    <property type="match status" value="1"/>
</dbReference>
<comment type="subcellular location">
    <subcellularLocation>
        <location evidence="1">Membrane</location>
        <topology evidence="1">Multi-pass membrane protein</topology>
    </subcellularLocation>
</comment>
<organism evidence="14 15">
    <name type="scientific">Prymnesium parvum</name>
    <name type="common">Toxic golden alga</name>
    <dbReference type="NCBI Taxonomy" id="97485"/>
    <lineage>
        <taxon>Eukaryota</taxon>
        <taxon>Haptista</taxon>
        <taxon>Haptophyta</taxon>
        <taxon>Prymnesiophyceae</taxon>
        <taxon>Prymnesiales</taxon>
        <taxon>Prymnesiaceae</taxon>
        <taxon>Prymnesium</taxon>
    </lineage>
</organism>
<dbReference type="InterPro" id="IPR059000">
    <property type="entry name" value="ATPase_P-type_domA"/>
</dbReference>
<dbReference type="Proteomes" id="UP001515480">
    <property type="component" value="Unassembled WGS sequence"/>
</dbReference>
<dbReference type="Pfam" id="PF23143">
    <property type="entry name" value="2TM_P5A-ATPase"/>
    <property type="match status" value="1"/>
</dbReference>
<dbReference type="NCBIfam" id="TIGR01657">
    <property type="entry name" value="P-ATPase-V"/>
    <property type="match status" value="1"/>
</dbReference>
<gene>
    <name evidence="14" type="ORF">AB1Y20_015125</name>
</gene>
<evidence type="ECO:0000256" key="11">
    <source>
        <dbReference type="SAM" id="Phobius"/>
    </source>
</evidence>
<dbReference type="SUPFAM" id="SSF81653">
    <property type="entry name" value="Calcium ATPase, transduction domain A"/>
    <property type="match status" value="1"/>
</dbReference>
<evidence type="ECO:0000256" key="6">
    <source>
        <dbReference type="ARBA" id="ARBA00022842"/>
    </source>
</evidence>
<dbReference type="GO" id="GO:0015662">
    <property type="term" value="F:P-type ion transporter activity"/>
    <property type="evidence" value="ECO:0007669"/>
    <property type="project" value="TreeGrafter"/>
</dbReference>
<reference evidence="14 15" key="1">
    <citation type="journal article" date="2024" name="Science">
        <title>Giant polyketide synthase enzymes in the biosynthesis of giant marine polyether toxins.</title>
        <authorList>
            <person name="Fallon T.R."/>
            <person name="Shende V.V."/>
            <person name="Wierzbicki I.H."/>
            <person name="Pendleton A.L."/>
            <person name="Watervoot N.F."/>
            <person name="Auber R.P."/>
            <person name="Gonzalez D.J."/>
            <person name="Wisecaver J.H."/>
            <person name="Moore B.S."/>
        </authorList>
    </citation>
    <scope>NUCLEOTIDE SEQUENCE [LARGE SCALE GENOMIC DNA]</scope>
    <source>
        <strain evidence="14 15">12B1</strain>
    </source>
</reference>
<keyword evidence="9 11" id="KW-0472">Membrane</keyword>
<feature type="domain" description="P-type ATPase A" evidence="12">
    <location>
        <begin position="263"/>
        <end position="379"/>
    </location>
</feature>
<feature type="transmembrane region" description="Helical" evidence="11">
    <location>
        <begin position="1099"/>
        <end position="1119"/>
    </location>
</feature>
<dbReference type="EMBL" id="JBGBPQ010000003">
    <property type="protein sequence ID" value="KAL1526413.1"/>
    <property type="molecule type" value="Genomic_DNA"/>
</dbReference>
<feature type="transmembrane region" description="Helical" evidence="11">
    <location>
        <begin position="1068"/>
        <end position="1087"/>
    </location>
</feature>
<dbReference type="Pfam" id="PF13246">
    <property type="entry name" value="Cation_ATPase"/>
    <property type="match status" value="1"/>
</dbReference>
<dbReference type="Pfam" id="PF00122">
    <property type="entry name" value="E1-E2_ATPase"/>
    <property type="match status" value="1"/>
</dbReference>
<dbReference type="Gene3D" id="3.40.50.1000">
    <property type="entry name" value="HAD superfamily/HAD-like"/>
    <property type="match status" value="1"/>
</dbReference>
<feature type="transmembrane region" description="Helical" evidence="11">
    <location>
        <begin position="416"/>
        <end position="435"/>
    </location>
</feature>